<dbReference type="Pfam" id="PF07460">
    <property type="entry name" value="NUMOD3"/>
    <property type="match status" value="1"/>
</dbReference>
<evidence type="ECO:0000313" key="3">
    <source>
        <dbReference type="EMBL" id="CAB4176044.1"/>
    </source>
</evidence>
<evidence type="ECO:0000259" key="1">
    <source>
        <dbReference type="SMART" id="SM00496"/>
    </source>
</evidence>
<evidence type="ECO:0000313" key="5">
    <source>
        <dbReference type="EMBL" id="CAB4189554.1"/>
    </source>
</evidence>
<name>A0A6J5Q8Y8_9CAUD</name>
<feature type="domain" description="Nuclease associated modular" evidence="1">
    <location>
        <begin position="139"/>
        <end position="155"/>
    </location>
</feature>
<dbReference type="EMBL" id="LR796945">
    <property type="protein sequence ID" value="CAB4176044.1"/>
    <property type="molecule type" value="Genomic_DNA"/>
</dbReference>
<evidence type="ECO:0000313" key="8">
    <source>
        <dbReference type="EMBL" id="CAB5227778.1"/>
    </source>
</evidence>
<dbReference type="EMBL" id="LR797021">
    <property type="protein sequence ID" value="CAB4181467.1"/>
    <property type="molecule type" value="Genomic_DNA"/>
</dbReference>
<evidence type="ECO:0000313" key="4">
    <source>
        <dbReference type="EMBL" id="CAB4181467.1"/>
    </source>
</evidence>
<gene>
    <name evidence="4" type="ORF">UFOVP1065_33</name>
    <name evidence="5" type="ORF">UFOVP1198_2</name>
    <name evidence="6" type="ORF">UFOVP1418_227</name>
    <name evidence="8" type="ORF">UFOVP1524_156</name>
    <name evidence="7" type="ORF">UFOVP1651_156</name>
    <name evidence="2" type="ORF">UFOVP908_134</name>
    <name evidence="3" type="ORF">UFOVP990_2</name>
</gene>
<accession>A0A6J5Q8Y8</accession>
<dbReference type="SMART" id="SM00496">
    <property type="entry name" value="IENR2"/>
    <property type="match status" value="3"/>
</dbReference>
<organism evidence="3">
    <name type="scientific">uncultured Caudovirales phage</name>
    <dbReference type="NCBI Taxonomy" id="2100421"/>
    <lineage>
        <taxon>Viruses</taxon>
        <taxon>Duplodnaviria</taxon>
        <taxon>Heunggongvirae</taxon>
        <taxon>Uroviricota</taxon>
        <taxon>Caudoviricetes</taxon>
        <taxon>Peduoviridae</taxon>
        <taxon>Maltschvirus</taxon>
        <taxon>Maltschvirus maltsch</taxon>
    </lineage>
</organism>
<feature type="domain" description="Nuclease associated modular" evidence="1">
    <location>
        <begin position="174"/>
        <end position="190"/>
    </location>
</feature>
<dbReference type="EMBL" id="LR797369">
    <property type="protein sequence ID" value="CAB4211246.1"/>
    <property type="molecule type" value="Genomic_DNA"/>
</dbReference>
<protein>
    <submittedName>
        <fullName evidence="3">Nuclease associated modular domain 3</fullName>
    </submittedName>
</protein>
<dbReference type="EMBL" id="LR796860">
    <property type="protein sequence ID" value="CAB4170750.1"/>
    <property type="molecule type" value="Genomic_DNA"/>
</dbReference>
<evidence type="ECO:0000313" key="2">
    <source>
        <dbReference type="EMBL" id="CAB4170750.1"/>
    </source>
</evidence>
<sequence length="200" mass="23067">MNIYEAFVYEWTNTETGMKYIGSHKGHIDDGYISSSKYLLEDYNINPVSFVRKILAYGTVDDMRTLESSLLCEIDAAKSSLYYNKHNQNGKFICTGHNDETKDKMKRRIPWNKGKTGVYTKDTLQKMKEASAGRIIRPKGSKLSQETKDKLAQYKGEKHHFYGKKRPELAAKLIGSKRSDETKIKMKLAWGKRKLKNVQI</sequence>
<dbReference type="EMBL" id="LR797157">
    <property type="protein sequence ID" value="CAB4189554.1"/>
    <property type="molecule type" value="Genomic_DNA"/>
</dbReference>
<dbReference type="EMBL" id="LR797518">
    <property type="protein sequence ID" value="CAB4222782.1"/>
    <property type="molecule type" value="Genomic_DNA"/>
</dbReference>
<evidence type="ECO:0000313" key="7">
    <source>
        <dbReference type="EMBL" id="CAB4222782.1"/>
    </source>
</evidence>
<dbReference type="EMBL" id="LR798378">
    <property type="protein sequence ID" value="CAB5227778.1"/>
    <property type="molecule type" value="Genomic_DNA"/>
</dbReference>
<proteinExistence type="predicted"/>
<evidence type="ECO:0000313" key="6">
    <source>
        <dbReference type="EMBL" id="CAB4211246.1"/>
    </source>
</evidence>
<reference evidence="3" key="1">
    <citation type="submission" date="2020-05" db="EMBL/GenBank/DDBJ databases">
        <authorList>
            <person name="Chiriac C."/>
            <person name="Salcher M."/>
            <person name="Ghai R."/>
            <person name="Kavagutti S V."/>
        </authorList>
    </citation>
    <scope>NUCLEOTIDE SEQUENCE</scope>
</reference>
<dbReference type="InterPro" id="IPR003611">
    <property type="entry name" value="NUMOD3"/>
</dbReference>
<dbReference type="GO" id="GO:0003677">
    <property type="term" value="F:DNA binding"/>
    <property type="evidence" value="ECO:0007669"/>
    <property type="project" value="InterPro"/>
</dbReference>
<feature type="domain" description="Nuclease associated modular" evidence="1">
    <location>
        <begin position="115"/>
        <end position="131"/>
    </location>
</feature>